<dbReference type="InterPro" id="IPR053098">
    <property type="entry name" value="Petuviruses_polyprotein"/>
</dbReference>
<feature type="region of interest" description="Disordered" evidence="3">
    <location>
        <begin position="470"/>
        <end position="489"/>
    </location>
</feature>
<dbReference type="GO" id="GO:0003676">
    <property type="term" value="F:nucleic acid binding"/>
    <property type="evidence" value="ECO:0007669"/>
    <property type="project" value="InterPro"/>
</dbReference>
<evidence type="ECO:0000256" key="1">
    <source>
        <dbReference type="PROSITE-ProRule" id="PRU00047"/>
    </source>
</evidence>
<dbReference type="EMBL" id="PKPP01015597">
    <property type="protein sequence ID" value="PWA38470.1"/>
    <property type="molecule type" value="Genomic_DNA"/>
</dbReference>
<dbReference type="Gene3D" id="4.10.60.10">
    <property type="entry name" value="Zinc finger, CCHC-type"/>
    <property type="match status" value="1"/>
</dbReference>
<dbReference type="PROSITE" id="PS50158">
    <property type="entry name" value="ZF_CCHC"/>
    <property type="match status" value="1"/>
</dbReference>
<feature type="compositionally biased region" description="Polar residues" evidence="3">
    <location>
        <begin position="473"/>
        <end position="483"/>
    </location>
</feature>
<accession>A0A2U1KNX2</accession>
<dbReference type="PANTHER" id="PTHR48435">
    <property type="entry name" value="POLYPROTEIN"/>
    <property type="match status" value="1"/>
</dbReference>
<protein>
    <submittedName>
        <fullName evidence="5">Zinc finger, CCHC-type, Viral movement protein</fullName>
    </submittedName>
</protein>
<dbReference type="SUPFAM" id="SSF50630">
    <property type="entry name" value="Acid proteases"/>
    <property type="match status" value="1"/>
</dbReference>
<dbReference type="GO" id="GO:0008270">
    <property type="term" value="F:zinc ion binding"/>
    <property type="evidence" value="ECO:0007669"/>
    <property type="project" value="UniProtKB-KW"/>
</dbReference>
<dbReference type="SUPFAM" id="SSF57756">
    <property type="entry name" value="Retrovirus zinc finger-like domains"/>
    <property type="match status" value="1"/>
</dbReference>
<gene>
    <name evidence="5" type="ORF">CTI12_AA581040</name>
</gene>
<organism evidence="5 6">
    <name type="scientific">Artemisia annua</name>
    <name type="common">Sweet wormwood</name>
    <dbReference type="NCBI Taxonomy" id="35608"/>
    <lineage>
        <taxon>Eukaryota</taxon>
        <taxon>Viridiplantae</taxon>
        <taxon>Streptophyta</taxon>
        <taxon>Embryophyta</taxon>
        <taxon>Tracheophyta</taxon>
        <taxon>Spermatophyta</taxon>
        <taxon>Magnoliopsida</taxon>
        <taxon>eudicotyledons</taxon>
        <taxon>Gunneridae</taxon>
        <taxon>Pentapetalae</taxon>
        <taxon>asterids</taxon>
        <taxon>campanulids</taxon>
        <taxon>Asterales</taxon>
        <taxon>Asteraceae</taxon>
        <taxon>Asteroideae</taxon>
        <taxon>Anthemideae</taxon>
        <taxon>Artemisiinae</taxon>
        <taxon>Artemisia</taxon>
    </lineage>
</organism>
<feature type="domain" description="CCHC-type" evidence="4">
    <location>
        <begin position="715"/>
        <end position="729"/>
    </location>
</feature>
<keyword evidence="6" id="KW-1185">Reference proteome</keyword>
<feature type="coiled-coil region" evidence="2">
    <location>
        <begin position="388"/>
        <end position="452"/>
    </location>
</feature>
<evidence type="ECO:0000259" key="4">
    <source>
        <dbReference type="PROSITE" id="PS50158"/>
    </source>
</evidence>
<evidence type="ECO:0000256" key="3">
    <source>
        <dbReference type="SAM" id="MobiDB-lite"/>
    </source>
</evidence>
<dbReference type="InterPro" id="IPR001878">
    <property type="entry name" value="Znf_CCHC"/>
</dbReference>
<keyword evidence="2" id="KW-0175">Coiled coil</keyword>
<dbReference type="PANTHER" id="PTHR48435:SF1">
    <property type="entry name" value="POLYPROTEIN"/>
    <property type="match status" value="1"/>
</dbReference>
<evidence type="ECO:0000256" key="2">
    <source>
        <dbReference type="SAM" id="Coils"/>
    </source>
</evidence>
<dbReference type="InterPro" id="IPR028919">
    <property type="entry name" value="Viral_movement"/>
</dbReference>
<evidence type="ECO:0000313" key="6">
    <source>
        <dbReference type="Proteomes" id="UP000245207"/>
    </source>
</evidence>
<dbReference type="InterPro" id="IPR036875">
    <property type="entry name" value="Znf_CCHC_sf"/>
</dbReference>
<dbReference type="SMART" id="SM00343">
    <property type="entry name" value="ZnF_C2HC"/>
    <property type="match status" value="1"/>
</dbReference>
<sequence>MSNDNLFSRSSSSSFRQSSTSKIDQLYEIFYVSDDSKIPISEMPLVNPYQVFTKPTTSITKRVKQLIGSTLNKQIKEFVKTSKFDSHQLPASQTEHLVNLSLPSDLPRHYLAQGYTHIHFGAIRLALTFHGRKGLPAYSRIALLDTRFVEYQHACIGTIQTTLNAGTIFVTFYPNFNMPLNDPSLFTALKAQIQIGGTAQVNTFQATFHYQMAYRVQNHSLDIMLSRDELLKLLPEKWETNYEQIHQAPVRSTSAPEFVRHENGLVEIKFSSPQQRTSGVFPTGIHMITPTEPVQEVKHIWWDVCNCESCLDEAEKVDDDKDLPKKWKSSEQKLKRRYERGLPNTISPAEATLNWQSENAVAQNKVLVKILSQQNLITKTQETLSLKVRSLESIIHELRFKIQELHREILQIIRTSPTTQSSPSISQKEAEMKILKNQLQDLEQQHKQKRISTLIDDPWRLPTTPFVGVSFDPQPSSQESHSASDMEASSKAPDVLVIEKVNPVSSFLNSFTQANKTPGTPFIAPSSKWTMKNSTLLKHLNICLWQNQTLEKQHNSLIQMNIWQTKTTITRRTPQSSRKMQYYSIDTVIKRFVTRLQGRLRDWYQSLGEYRQLQMQHSNSPEEFIESLGNEAYRALEARNITTAQTTLGELYQLILNALVKLCNQKKFLVEFEKTGKRLGSACFRASPVNPGFPDVVKRWKFIRKKKQRGRTSDRCFICQKKGHFARNCLDKRKSQALIQVLSQVEPVDLSDLESLYSLDDEPGDSVLCTVAYSDFSSDDDSDPDSFDDDSDFGVHMVNPIPHVLPVQEDPPLPLAKVHLLTDVYAKPIPVIAFFDTGSLVSILNPSILPDHYWKPHHQNFMAANGEKFVIDKISVPINIRLFPKCVIRKRLLGSSSHGKDLLIGFDVLHKLPSLRWTGEGLHYKSFFNPWTDMHRLFVATISPPVFNITNIKQRLIETSCASSHTEFLTKHP</sequence>
<dbReference type="InterPro" id="IPR021109">
    <property type="entry name" value="Peptidase_aspartic_dom_sf"/>
</dbReference>
<name>A0A2U1KNX2_ARTAN</name>
<keyword evidence="1" id="KW-0862">Zinc</keyword>
<dbReference type="Pfam" id="PF01107">
    <property type="entry name" value="MP"/>
    <property type="match status" value="1"/>
</dbReference>
<comment type="caution">
    <text evidence="5">The sequence shown here is derived from an EMBL/GenBank/DDBJ whole genome shotgun (WGS) entry which is preliminary data.</text>
</comment>
<dbReference type="Proteomes" id="UP000245207">
    <property type="component" value="Unassembled WGS sequence"/>
</dbReference>
<dbReference type="OrthoDB" id="1720991at2759"/>
<reference evidence="5 6" key="1">
    <citation type="journal article" date="2018" name="Mol. Plant">
        <title>The genome of Artemisia annua provides insight into the evolution of Asteraceae family and artemisinin biosynthesis.</title>
        <authorList>
            <person name="Shen Q."/>
            <person name="Zhang L."/>
            <person name="Liao Z."/>
            <person name="Wang S."/>
            <person name="Yan T."/>
            <person name="Shi P."/>
            <person name="Liu M."/>
            <person name="Fu X."/>
            <person name="Pan Q."/>
            <person name="Wang Y."/>
            <person name="Lv Z."/>
            <person name="Lu X."/>
            <person name="Zhang F."/>
            <person name="Jiang W."/>
            <person name="Ma Y."/>
            <person name="Chen M."/>
            <person name="Hao X."/>
            <person name="Li L."/>
            <person name="Tang Y."/>
            <person name="Lv G."/>
            <person name="Zhou Y."/>
            <person name="Sun X."/>
            <person name="Brodelius P.E."/>
            <person name="Rose J.K.C."/>
            <person name="Tang K."/>
        </authorList>
    </citation>
    <scope>NUCLEOTIDE SEQUENCE [LARGE SCALE GENOMIC DNA]</scope>
    <source>
        <strain evidence="6">cv. Huhao1</strain>
        <tissue evidence="5">Leaf</tissue>
    </source>
</reference>
<dbReference type="AlphaFoldDB" id="A0A2U1KNX2"/>
<proteinExistence type="predicted"/>
<evidence type="ECO:0000313" key="5">
    <source>
        <dbReference type="EMBL" id="PWA38470.1"/>
    </source>
</evidence>
<keyword evidence="1" id="KW-0479">Metal-binding</keyword>
<keyword evidence="1" id="KW-0863">Zinc-finger</keyword>